<reference evidence="2 3" key="1">
    <citation type="submission" date="2018-05" db="EMBL/GenBank/DDBJ databases">
        <title>Leucothrix arctica sp. nov., isolated from Arctic seawater.</title>
        <authorList>
            <person name="Choi A."/>
            <person name="Baek K."/>
        </authorList>
    </citation>
    <scope>NUCLEOTIDE SEQUENCE [LARGE SCALE GENOMIC DNA]</scope>
    <source>
        <strain evidence="2 3">JCM 18388</strain>
    </source>
</reference>
<gene>
    <name evidence="2" type="ORF">DKW60_20840</name>
</gene>
<feature type="transmembrane region" description="Helical" evidence="1">
    <location>
        <begin position="7"/>
        <end position="30"/>
    </location>
</feature>
<sequence>MAIFGKLFTVIALCALVALINPTGLSYFHYAVNFPWAVDTQSGVMALIGCVLACIVLFFFWSAWRATEFMGKLIFLLLAGFGTFLAFTMGAFLNDYTTSWYIIALLYAFFLWGMFYPRLKYSMFRTRSVDDVESE</sequence>
<protein>
    <submittedName>
        <fullName evidence="2">Uncharacterized protein</fullName>
    </submittedName>
</protein>
<keyword evidence="3" id="KW-1185">Reference proteome</keyword>
<evidence type="ECO:0000256" key="1">
    <source>
        <dbReference type="SAM" id="Phobius"/>
    </source>
</evidence>
<feature type="transmembrane region" description="Helical" evidence="1">
    <location>
        <begin position="99"/>
        <end position="117"/>
    </location>
</feature>
<name>A0A317C1L4_9GAMM</name>
<dbReference type="EMBL" id="QGKM01000086">
    <property type="protein sequence ID" value="PWQ92515.1"/>
    <property type="molecule type" value="Genomic_DNA"/>
</dbReference>
<dbReference type="Pfam" id="PF20134">
    <property type="entry name" value="DUF6524"/>
    <property type="match status" value="1"/>
</dbReference>
<keyword evidence="1" id="KW-0812">Transmembrane</keyword>
<keyword evidence="1" id="KW-1133">Transmembrane helix</keyword>
<feature type="transmembrane region" description="Helical" evidence="1">
    <location>
        <begin position="73"/>
        <end position="93"/>
    </location>
</feature>
<keyword evidence="1" id="KW-0472">Membrane</keyword>
<evidence type="ECO:0000313" key="2">
    <source>
        <dbReference type="EMBL" id="PWQ92515.1"/>
    </source>
</evidence>
<feature type="transmembrane region" description="Helical" evidence="1">
    <location>
        <begin position="42"/>
        <end position="61"/>
    </location>
</feature>
<evidence type="ECO:0000313" key="3">
    <source>
        <dbReference type="Proteomes" id="UP000245539"/>
    </source>
</evidence>
<dbReference type="AlphaFoldDB" id="A0A317C1L4"/>
<dbReference type="RefSeq" id="WP_109839594.1">
    <property type="nucleotide sequence ID" value="NZ_QGKM01000086.1"/>
</dbReference>
<dbReference type="InterPro" id="IPR045387">
    <property type="entry name" value="DUF6524"/>
</dbReference>
<organism evidence="2 3">
    <name type="scientific">Leucothrix pacifica</name>
    <dbReference type="NCBI Taxonomy" id="1247513"/>
    <lineage>
        <taxon>Bacteria</taxon>
        <taxon>Pseudomonadati</taxon>
        <taxon>Pseudomonadota</taxon>
        <taxon>Gammaproteobacteria</taxon>
        <taxon>Thiotrichales</taxon>
        <taxon>Thiotrichaceae</taxon>
        <taxon>Leucothrix</taxon>
    </lineage>
</organism>
<proteinExistence type="predicted"/>
<comment type="caution">
    <text evidence="2">The sequence shown here is derived from an EMBL/GenBank/DDBJ whole genome shotgun (WGS) entry which is preliminary data.</text>
</comment>
<dbReference type="Proteomes" id="UP000245539">
    <property type="component" value="Unassembled WGS sequence"/>
</dbReference>
<dbReference type="OrthoDB" id="5624367at2"/>
<accession>A0A317C1L4</accession>